<keyword evidence="2" id="KW-1185">Reference proteome</keyword>
<protein>
    <submittedName>
        <fullName evidence="3">UPF0481 protein At3g47200-like</fullName>
    </submittedName>
</protein>
<evidence type="ECO:0000313" key="3">
    <source>
        <dbReference type="RefSeq" id="XP_016646971.1"/>
    </source>
</evidence>
<dbReference type="PANTHER" id="PTHR31170">
    <property type="entry name" value="BNAC04G53230D PROTEIN"/>
    <property type="match status" value="1"/>
</dbReference>
<reference evidence="3" key="2">
    <citation type="submission" date="2025-08" db="UniProtKB">
        <authorList>
            <consortium name="RefSeq"/>
        </authorList>
    </citation>
    <scope>IDENTIFICATION</scope>
</reference>
<sequence length="466" mass="53934">MGKKKVGESSNEALYDIENQLTNLRALSPACCIYRVPARLRKQKIKAYTPQVVSIGPLHHGSKNLEAVEDHKLRYLKCFLDRTKVELRDYFKKIKEREDELRHYYEDTKKFDIDAFVNIILVDAAFVIELLLRNKSEEKLQDDNAWIFKKPWVLQNILPDMLMLENQLPFFILEYLYNLTGAQTGEPSIIELSYRFFQQALRLENLESSPAFHESFMSRDSKKPLHFVDFIRTLHLPDSTPEENVGLQSTPSMTKLHQAGVKFHAVSRENLFNIQFKKNTGTLEIPKIEIHDYTEVTLRNLIAFEQCHCVDKYISDYVFILDKFVNTPKDVELLVENKIVVNTLGDNNKVSIMINKLCSKVASNHGNYYFGTLADSLNKYCEKTTNRWKANLRQKYFNTPWAAISLFAAIILLILTVIQTVCSIISVIDQVLAISYLIFRLALVVPHPVRLLFEALRPGHGRYIAH</sequence>
<accession>A0ABM1LHU4</accession>
<dbReference type="PANTHER" id="PTHR31170:SF17">
    <property type="match status" value="1"/>
</dbReference>
<evidence type="ECO:0000313" key="2">
    <source>
        <dbReference type="Proteomes" id="UP000694861"/>
    </source>
</evidence>
<dbReference type="RefSeq" id="XP_016646971.1">
    <property type="nucleotide sequence ID" value="XM_016791485.1"/>
</dbReference>
<keyword evidence="1" id="KW-1133">Transmembrane helix</keyword>
<gene>
    <name evidence="3" type="primary">LOC107880260</name>
</gene>
<proteinExistence type="predicted"/>
<keyword evidence="1" id="KW-0812">Transmembrane</keyword>
<dbReference type="InterPro" id="IPR004158">
    <property type="entry name" value="DUF247_pln"/>
</dbReference>
<feature type="transmembrane region" description="Helical" evidence="1">
    <location>
        <begin position="434"/>
        <end position="453"/>
    </location>
</feature>
<dbReference type="Pfam" id="PF03140">
    <property type="entry name" value="DUF247"/>
    <property type="match status" value="1"/>
</dbReference>
<reference evidence="2" key="1">
    <citation type="journal article" date="2012" name="Nat. Commun.">
        <title>The genome of Prunus mume.</title>
        <authorList>
            <person name="Zhang Q."/>
            <person name="Chen W."/>
            <person name="Sun L."/>
            <person name="Zhao F."/>
            <person name="Huang B."/>
            <person name="Yang W."/>
            <person name="Tao Y."/>
            <person name="Wang J."/>
            <person name="Yuan Z."/>
            <person name="Fan G."/>
            <person name="Xing Z."/>
            <person name="Han C."/>
            <person name="Pan H."/>
            <person name="Zhong X."/>
            <person name="Shi W."/>
            <person name="Liang X."/>
            <person name="Du D."/>
            <person name="Sun F."/>
            <person name="Xu Z."/>
            <person name="Hao R."/>
            <person name="Lv T."/>
            <person name="Lv Y."/>
            <person name="Zheng Z."/>
            <person name="Sun M."/>
            <person name="Luo L."/>
            <person name="Cai M."/>
            <person name="Gao Y."/>
            <person name="Wang J."/>
            <person name="Yin Y."/>
            <person name="Xu X."/>
            <person name="Cheng T."/>
            <person name="Wang J."/>
        </authorList>
    </citation>
    <scope>NUCLEOTIDE SEQUENCE [LARGE SCALE GENOMIC DNA]</scope>
</reference>
<feature type="transmembrane region" description="Helical" evidence="1">
    <location>
        <begin position="401"/>
        <end position="428"/>
    </location>
</feature>
<organism evidence="2 3">
    <name type="scientific">Prunus mume</name>
    <name type="common">Japanese apricot</name>
    <name type="synonym">Armeniaca mume</name>
    <dbReference type="NCBI Taxonomy" id="102107"/>
    <lineage>
        <taxon>Eukaryota</taxon>
        <taxon>Viridiplantae</taxon>
        <taxon>Streptophyta</taxon>
        <taxon>Embryophyta</taxon>
        <taxon>Tracheophyta</taxon>
        <taxon>Spermatophyta</taxon>
        <taxon>Magnoliopsida</taxon>
        <taxon>eudicotyledons</taxon>
        <taxon>Gunneridae</taxon>
        <taxon>Pentapetalae</taxon>
        <taxon>rosids</taxon>
        <taxon>fabids</taxon>
        <taxon>Rosales</taxon>
        <taxon>Rosaceae</taxon>
        <taxon>Amygdaloideae</taxon>
        <taxon>Amygdaleae</taxon>
        <taxon>Prunus</taxon>
    </lineage>
</organism>
<dbReference type="GeneID" id="107880260"/>
<evidence type="ECO:0000256" key="1">
    <source>
        <dbReference type="SAM" id="Phobius"/>
    </source>
</evidence>
<name>A0ABM1LHU4_PRUMU</name>
<keyword evidence="1" id="KW-0472">Membrane</keyword>
<dbReference type="Proteomes" id="UP000694861">
    <property type="component" value="Linkage group LG2"/>
</dbReference>